<name>A0A193QIZ0_SODGM</name>
<dbReference type="AlphaFoldDB" id="A0A193QIZ0"/>
<evidence type="ECO:0000313" key="2">
    <source>
        <dbReference type="EMBL" id="CRL45073.1"/>
    </source>
</evidence>
<evidence type="ECO:0000313" key="3">
    <source>
        <dbReference type="Proteomes" id="UP000245838"/>
    </source>
</evidence>
<accession>A0A193QIZ0</accession>
<proteinExistence type="predicted"/>
<feature type="region of interest" description="Disordered" evidence="1">
    <location>
        <begin position="1"/>
        <end position="32"/>
    </location>
</feature>
<dbReference type="EMBL" id="LN854557">
    <property type="protein sequence ID" value="CRL45073.1"/>
    <property type="molecule type" value="Genomic_DNA"/>
</dbReference>
<protein>
    <submittedName>
        <fullName evidence="2">Uncharacterized protein</fullName>
    </submittedName>
</protein>
<feature type="compositionally biased region" description="Basic and acidic residues" evidence="1">
    <location>
        <begin position="14"/>
        <end position="32"/>
    </location>
</feature>
<gene>
    <name evidence="2" type="ORF">SGGMMB4_02581</name>
</gene>
<evidence type="ECO:0000256" key="1">
    <source>
        <dbReference type="SAM" id="MobiDB-lite"/>
    </source>
</evidence>
<sequence length="32" mass="3700">MSRGKDKAAKKKPEKTLKEKRADKKSKKDLDI</sequence>
<dbReference type="Proteomes" id="UP000245838">
    <property type="component" value="Chromosome sggmmb4_Chromosome"/>
</dbReference>
<reference evidence="2 3" key="1">
    <citation type="submission" date="2015-05" db="EMBL/GenBank/DDBJ databases">
        <authorList>
            <person name="Goodhead I."/>
        </authorList>
    </citation>
    <scope>NUCLEOTIDE SEQUENCE [LARGE SCALE GENOMIC DNA]</scope>
    <source>
        <strain evidence="3">morsitans</strain>
    </source>
</reference>
<organism evidence="2 3">
    <name type="scientific">Sodalis glossinidius (strain morsitans)</name>
    <dbReference type="NCBI Taxonomy" id="343509"/>
    <lineage>
        <taxon>Bacteria</taxon>
        <taxon>Pseudomonadati</taxon>
        <taxon>Pseudomonadota</taxon>
        <taxon>Gammaproteobacteria</taxon>
        <taxon>Enterobacterales</taxon>
        <taxon>Bruguierivoracaceae</taxon>
        <taxon>Sodalis</taxon>
    </lineage>
</organism>